<dbReference type="EMBL" id="QHKS01000007">
    <property type="protein sequence ID" value="RDK02497.1"/>
    <property type="molecule type" value="Genomic_DNA"/>
</dbReference>
<accession>A0A370NA82</accession>
<organism evidence="1 2">
    <name type="scientific">Paraburkholderia lacunae</name>
    <dbReference type="NCBI Taxonomy" id="2211104"/>
    <lineage>
        <taxon>Bacteria</taxon>
        <taxon>Pseudomonadati</taxon>
        <taxon>Pseudomonadota</taxon>
        <taxon>Betaproteobacteria</taxon>
        <taxon>Burkholderiales</taxon>
        <taxon>Burkholderiaceae</taxon>
        <taxon>Paraburkholderia</taxon>
    </lineage>
</organism>
<proteinExistence type="predicted"/>
<comment type="caution">
    <text evidence="1">The sequence shown here is derived from an EMBL/GenBank/DDBJ whole genome shotgun (WGS) entry which is preliminary data.</text>
</comment>
<dbReference type="Proteomes" id="UP000254875">
    <property type="component" value="Unassembled WGS sequence"/>
</dbReference>
<keyword evidence="2" id="KW-1185">Reference proteome</keyword>
<protein>
    <submittedName>
        <fullName evidence="1">Uncharacterized protein</fullName>
    </submittedName>
</protein>
<gene>
    <name evidence="1" type="ORF">DLM46_13010</name>
</gene>
<dbReference type="AlphaFoldDB" id="A0A370NA82"/>
<evidence type="ECO:0000313" key="1">
    <source>
        <dbReference type="EMBL" id="RDK02497.1"/>
    </source>
</evidence>
<sequence>MRSVIVLPSHNDAQGAVHLLTDSDALASAEKLPTARCVDLAHWSTLQRASNVQRASKTRMSQSMPLSRVHQRAAIGCRNLREWQTCSLHGGRDRSLLPKIGSAPVALFRNRRYVSLVHREPLRVALPKDW</sequence>
<name>A0A370NA82_9BURK</name>
<evidence type="ECO:0000313" key="2">
    <source>
        <dbReference type="Proteomes" id="UP000254875"/>
    </source>
</evidence>
<reference evidence="2" key="1">
    <citation type="submission" date="2018-05" db="EMBL/GenBank/DDBJ databases">
        <authorList>
            <person name="Feng T."/>
        </authorList>
    </citation>
    <scope>NUCLEOTIDE SEQUENCE [LARGE SCALE GENOMIC DNA]</scope>
    <source>
        <strain evidence="2">S27</strain>
    </source>
</reference>